<sequence length="149" mass="16637">MKSAVGIKAIIKGNRLKLHRKGRIDVFLSHEKCCWAVELKGFDPQANQIVKEIERFIQLLEANNWINGCEGCYLAFPAIKTKRKLIEKHVEATISGLPISATYTEEIHHTGEDPEDGIPVFKIFVVKISRTLPSSSFKVSPLRGPGRAA</sequence>
<dbReference type="Proteomes" id="UP000781710">
    <property type="component" value="Unassembled WGS sequence"/>
</dbReference>
<reference evidence="1 2" key="1">
    <citation type="submission" date="2017-10" db="EMBL/GenBank/DDBJ databases">
        <title>Whole genome sequencing of members of genus Pseudoxanthomonas.</title>
        <authorList>
            <person name="Kumar S."/>
            <person name="Bansal K."/>
            <person name="Kaur A."/>
            <person name="Patil P."/>
            <person name="Sharma S."/>
            <person name="Patil P.B."/>
        </authorList>
    </citation>
    <scope>NUCLEOTIDE SEQUENCE [LARGE SCALE GENOMIC DNA]</scope>
    <source>
        <strain evidence="1 2">DSM 17109</strain>
    </source>
</reference>
<name>A0ABQ6ZDT3_9GAMM</name>
<proteinExistence type="predicted"/>
<keyword evidence="2" id="KW-1185">Reference proteome</keyword>
<organism evidence="1 2">
    <name type="scientific">Pseudoxanthomonas japonensis</name>
    <dbReference type="NCBI Taxonomy" id="69284"/>
    <lineage>
        <taxon>Bacteria</taxon>
        <taxon>Pseudomonadati</taxon>
        <taxon>Pseudomonadota</taxon>
        <taxon>Gammaproteobacteria</taxon>
        <taxon>Lysobacterales</taxon>
        <taxon>Lysobacteraceae</taxon>
        <taxon>Pseudoxanthomonas</taxon>
    </lineage>
</organism>
<protein>
    <submittedName>
        <fullName evidence="1">Uncharacterized protein</fullName>
    </submittedName>
</protein>
<gene>
    <name evidence="1" type="ORF">CSC78_15730</name>
</gene>
<dbReference type="EMBL" id="PDWW01000027">
    <property type="protein sequence ID" value="KAF1723485.1"/>
    <property type="molecule type" value="Genomic_DNA"/>
</dbReference>
<evidence type="ECO:0000313" key="2">
    <source>
        <dbReference type="Proteomes" id="UP000781710"/>
    </source>
</evidence>
<comment type="caution">
    <text evidence="1">The sequence shown here is derived from an EMBL/GenBank/DDBJ whole genome shotgun (WGS) entry which is preliminary data.</text>
</comment>
<evidence type="ECO:0000313" key="1">
    <source>
        <dbReference type="EMBL" id="KAF1723485.1"/>
    </source>
</evidence>
<accession>A0ABQ6ZDT3</accession>